<organism evidence="1 2">
    <name type="scientific">Flavobacterium subsaxonicum WB 4.1-42 = DSM 21790</name>
    <dbReference type="NCBI Taxonomy" id="1121898"/>
    <lineage>
        <taxon>Bacteria</taxon>
        <taxon>Pseudomonadati</taxon>
        <taxon>Bacteroidota</taxon>
        <taxon>Flavobacteriia</taxon>
        <taxon>Flavobacteriales</taxon>
        <taxon>Flavobacteriaceae</taxon>
        <taxon>Flavobacterium</taxon>
    </lineage>
</organism>
<dbReference type="Gene3D" id="3.90.1140.10">
    <property type="entry name" value="Cyclic phosphodiesterase"/>
    <property type="match status" value="1"/>
</dbReference>
<dbReference type="eggNOG" id="COG1514">
    <property type="taxonomic scope" value="Bacteria"/>
</dbReference>
<gene>
    <name evidence="1" type="ORF">Q766_19860</name>
</gene>
<reference evidence="1 2" key="1">
    <citation type="submission" date="2013-09" db="EMBL/GenBank/DDBJ databases">
        <authorList>
            <person name="Zeng Z."/>
            <person name="Chen C."/>
        </authorList>
    </citation>
    <scope>NUCLEOTIDE SEQUENCE [LARGE SCALE GENOMIC DNA]</scope>
    <source>
        <strain evidence="1 2">WB 4.1-42</strain>
    </source>
</reference>
<dbReference type="Proteomes" id="UP000030111">
    <property type="component" value="Unassembled WGS sequence"/>
</dbReference>
<dbReference type="SUPFAM" id="SSF55144">
    <property type="entry name" value="LigT-like"/>
    <property type="match status" value="1"/>
</dbReference>
<dbReference type="Pfam" id="PF13563">
    <property type="entry name" value="2_5_RNA_ligase2"/>
    <property type="match status" value="1"/>
</dbReference>
<dbReference type="PANTHER" id="PTHR40037:SF1">
    <property type="entry name" value="PHOSPHOESTERASE SAOUHSC_00951-RELATED"/>
    <property type="match status" value="1"/>
</dbReference>
<accession>A0A0A2MHX1</accession>
<dbReference type="RefSeq" id="WP_026993377.1">
    <property type="nucleotide sequence ID" value="NZ_JRLY01000027.1"/>
</dbReference>
<dbReference type="InterPro" id="IPR050580">
    <property type="entry name" value="2H_phosphoesterase_YjcG-like"/>
</dbReference>
<proteinExistence type="predicted"/>
<dbReference type="STRING" id="1121898.GCA_000422725_03970"/>
<dbReference type="OrthoDB" id="1951600at2"/>
<dbReference type="AlphaFoldDB" id="A0A0A2MHX1"/>
<sequence>MPSQNLYFIALVPPKDISDEVTAFRNDFALNYNSKAALKNMPHITLKAPFKIDAAKHTEVLSWFANLPVGEKSFEVELKDFDVFDNPKNPVVFVHPVVTAAMANVQKAVINDFEAAFAEIALHFSERNFKPHMTIAYRDLAYAEFNSAWHVYKHKKYTARFIAERLYLLKHNGKEWLIVAERFL</sequence>
<comment type="caution">
    <text evidence="1">The sequence shown here is derived from an EMBL/GenBank/DDBJ whole genome shotgun (WGS) entry which is preliminary data.</text>
</comment>
<dbReference type="PANTHER" id="PTHR40037">
    <property type="entry name" value="PHOSPHOESTERASE YJCG-RELATED"/>
    <property type="match status" value="1"/>
</dbReference>
<name>A0A0A2MHX1_9FLAO</name>
<dbReference type="InterPro" id="IPR009097">
    <property type="entry name" value="Cyclic_Pdiesterase"/>
</dbReference>
<protein>
    <recommendedName>
        <fullName evidence="3">2'-5' RNA ligase</fullName>
    </recommendedName>
</protein>
<evidence type="ECO:0000313" key="1">
    <source>
        <dbReference type="EMBL" id="KGO91063.1"/>
    </source>
</evidence>
<keyword evidence="2" id="KW-1185">Reference proteome</keyword>
<evidence type="ECO:0008006" key="3">
    <source>
        <dbReference type="Google" id="ProtNLM"/>
    </source>
</evidence>
<evidence type="ECO:0000313" key="2">
    <source>
        <dbReference type="Proteomes" id="UP000030111"/>
    </source>
</evidence>
<dbReference type="EMBL" id="JRLY01000027">
    <property type="protein sequence ID" value="KGO91063.1"/>
    <property type="molecule type" value="Genomic_DNA"/>
</dbReference>